<evidence type="ECO:0000256" key="4">
    <source>
        <dbReference type="ARBA" id="ARBA00022729"/>
    </source>
</evidence>
<gene>
    <name evidence="11" type="ORF">G3O08_17295</name>
</gene>
<feature type="chain" id="PRO_5029670185" description="Peptidase M43 pregnancy-associated plasma-A domain-containing protein" evidence="9">
    <location>
        <begin position="19"/>
        <end position="386"/>
    </location>
</feature>
<comment type="similarity">
    <text evidence="1">Belongs to the peptidase M43B family.</text>
</comment>
<evidence type="ECO:0000256" key="1">
    <source>
        <dbReference type="ARBA" id="ARBA00008721"/>
    </source>
</evidence>
<evidence type="ECO:0000313" key="12">
    <source>
        <dbReference type="Proteomes" id="UP000486602"/>
    </source>
</evidence>
<keyword evidence="4 9" id="KW-0732">Signal</keyword>
<dbReference type="GO" id="GO:0008237">
    <property type="term" value="F:metallopeptidase activity"/>
    <property type="evidence" value="ECO:0007669"/>
    <property type="project" value="UniProtKB-KW"/>
</dbReference>
<keyword evidence="3" id="KW-0479">Metal-binding</keyword>
<reference evidence="11 12" key="1">
    <citation type="submission" date="2020-02" db="EMBL/GenBank/DDBJ databases">
        <title>Out from the shadows clarifying the taxonomy of the family Cryomorphaceae and related taxa by utilizing the GTDB taxonomic framework.</title>
        <authorList>
            <person name="Bowman J.P."/>
        </authorList>
    </citation>
    <scope>NUCLEOTIDE SEQUENCE [LARGE SCALE GENOMIC DNA]</scope>
    <source>
        <strain evidence="11 12">QSSC 1-22</strain>
    </source>
</reference>
<keyword evidence="12" id="KW-1185">Reference proteome</keyword>
<keyword evidence="8" id="KW-1015">Disulfide bond</keyword>
<dbReference type="SUPFAM" id="SSF55486">
    <property type="entry name" value="Metalloproteases ('zincins'), catalytic domain"/>
    <property type="match status" value="1"/>
</dbReference>
<dbReference type="GO" id="GO:0004553">
    <property type="term" value="F:hydrolase activity, hydrolyzing O-glycosyl compounds"/>
    <property type="evidence" value="ECO:0007669"/>
    <property type="project" value="InterPro"/>
</dbReference>
<dbReference type="GO" id="GO:0046872">
    <property type="term" value="F:metal ion binding"/>
    <property type="evidence" value="ECO:0007669"/>
    <property type="project" value="UniProtKB-KW"/>
</dbReference>
<evidence type="ECO:0000256" key="6">
    <source>
        <dbReference type="ARBA" id="ARBA00022833"/>
    </source>
</evidence>
<dbReference type="RefSeq" id="WP_163286714.1">
    <property type="nucleotide sequence ID" value="NZ_JAAGVY010000046.1"/>
</dbReference>
<dbReference type="Gene3D" id="3.40.390.10">
    <property type="entry name" value="Collagenase (Catalytic Domain)"/>
    <property type="match status" value="1"/>
</dbReference>
<feature type="signal peptide" evidence="9">
    <location>
        <begin position="1"/>
        <end position="18"/>
    </location>
</feature>
<dbReference type="GO" id="GO:0000272">
    <property type="term" value="P:polysaccharide catabolic process"/>
    <property type="evidence" value="ECO:0007669"/>
    <property type="project" value="InterPro"/>
</dbReference>
<feature type="domain" description="Peptidase M43 pregnancy-associated plasma-A" evidence="10">
    <location>
        <begin position="164"/>
        <end position="311"/>
    </location>
</feature>
<proteinExistence type="inferred from homology"/>
<evidence type="ECO:0000259" key="10">
    <source>
        <dbReference type="Pfam" id="PF05572"/>
    </source>
</evidence>
<dbReference type="Pfam" id="PF00404">
    <property type="entry name" value="Dockerin_1"/>
    <property type="match status" value="1"/>
</dbReference>
<dbReference type="PANTHER" id="PTHR47466:SF1">
    <property type="entry name" value="METALLOPROTEASE MEP1 (AFU_ORTHOLOGUE AFUA_1G07730)-RELATED"/>
    <property type="match status" value="1"/>
</dbReference>
<dbReference type="InterPro" id="IPR018247">
    <property type="entry name" value="EF_Hand_1_Ca_BS"/>
</dbReference>
<keyword evidence="2" id="KW-0645">Protease</keyword>
<organism evidence="11 12">
    <name type="scientific">Cryomorpha ignava</name>
    <dbReference type="NCBI Taxonomy" id="101383"/>
    <lineage>
        <taxon>Bacteria</taxon>
        <taxon>Pseudomonadati</taxon>
        <taxon>Bacteroidota</taxon>
        <taxon>Flavobacteriia</taxon>
        <taxon>Flavobacteriales</taxon>
        <taxon>Cryomorphaceae</taxon>
        <taxon>Cryomorpha</taxon>
    </lineage>
</organism>
<evidence type="ECO:0000256" key="9">
    <source>
        <dbReference type="SAM" id="SignalP"/>
    </source>
</evidence>
<evidence type="ECO:0000256" key="8">
    <source>
        <dbReference type="ARBA" id="ARBA00023157"/>
    </source>
</evidence>
<dbReference type="GO" id="GO:0006508">
    <property type="term" value="P:proteolysis"/>
    <property type="evidence" value="ECO:0007669"/>
    <property type="project" value="UniProtKB-KW"/>
</dbReference>
<evidence type="ECO:0000256" key="7">
    <source>
        <dbReference type="ARBA" id="ARBA00023049"/>
    </source>
</evidence>
<dbReference type="InterPro" id="IPR036439">
    <property type="entry name" value="Dockerin_dom_sf"/>
</dbReference>
<sequence length="386" mass="42311">MKIVLLSLSILVSAFTFAQSGCDVRIADTLEFQQLEAAMQMPQTASRSNCNTLRVVVHVVYDGAMDNLFYSGQITPEQVKSQIRITNQFFANDSLMQNEGAALDYQLKLAEYDPEGNPTTGIIYHDGHELWGDAWSNYGLKNNNVNAISAGTLTEALSWGEDANGKKYLNSYVVSSIDGNIGGGVQAYAYFPTTSIVYANYNLYNAFGAEQLEEEYDQNFNLKSYTDLGYTWTHELLHNFAVFHTFQGQSCSEESNPLIQGDRVADTAPQTQGSGCSGACGDISYNVMDYLSQSCKTLITQGQADRAASAIENSLIDFLVCDEEEDGDDCADKTSDFNGDGVTNLLDISLFSQSFGCSASSSCYDFVYDLNCDGNINLLDFSLIAY</sequence>
<keyword evidence="6" id="KW-0862">Zinc</keyword>
<keyword evidence="7" id="KW-0482">Metalloprotease</keyword>
<evidence type="ECO:0000313" key="11">
    <source>
        <dbReference type="EMBL" id="NEN25255.1"/>
    </source>
</evidence>
<dbReference type="SUPFAM" id="SSF63446">
    <property type="entry name" value="Type I dockerin domain"/>
    <property type="match status" value="1"/>
</dbReference>
<accession>A0A7K3WX91</accession>
<evidence type="ECO:0000256" key="5">
    <source>
        <dbReference type="ARBA" id="ARBA00022801"/>
    </source>
</evidence>
<dbReference type="Gene3D" id="1.10.1330.10">
    <property type="entry name" value="Dockerin domain"/>
    <property type="match status" value="1"/>
</dbReference>
<dbReference type="InterPro" id="IPR008754">
    <property type="entry name" value="Peptidase_M43"/>
</dbReference>
<evidence type="ECO:0000256" key="3">
    <source>
        <dbReference type="ARBA" id="ARBA00022723"/>
    </source>
</evidence>
<evidence type="ECO:0000256" key="2">
    <source>
        <dbReference type="ARBA" id="ARBA00022670"/>
    </source>
</evidence>
<dbReference type="EMBL" id="JAAGVY010000046">
    <property type="protein sequence ID" value="NEN25255.1"/>
    <property type="molecule type" value="Genomic_DNA"/>
</dbReference>
<dbReference type="Proteomes" id="UP000486602">
    <property type="component" value="Unassembled WGS sequence"/>
</dbReference>
<dbReference type="PROSITE" id="PS00018">
    <property type="entry name" value="EF_HAND_1"/>
    <property type="match status" value="1"/>
</dbReference>
<dbReference type="InterPro" id="IPR024079">
    <property type="entry name" value="MetalloPept_cat_dom_sf"/>
</dbReference>
<dbReference type="Pfam" id="PF05572">
    <property type="entry name" value="Peptidase_M43"/>
    <property type="match status" value="1"/>
</dbReference>
<dbReference type="AlphaFoldDB" id="A0A7K3WX91"/>
<dbReference type="PANTHER" id="PTHR47466">
    <property type="match status" value="1"/>
</dbReference>
<protein>
    <recommendedName>
        <fullName evidence="10">Peptidase M43 pregnancy-associated plasma-A domain-containing protein</fullName>
    </recommendedName>
</protein>
<dbReference type="InterPro" id="IPR002105">
    <property type="entry name" value="Dockerin_1_rpt"/>
</dbReference>
<name>A0A7K3WX91_9FLAO</name>
<comment type="caution">
    <text evidence="11">The sequence shown here is derived from an EMBL/GenBank/DDBJ whole genome shotgun (WGS) entry which is preliminary data.</text>
</comment>
<keyword evidence="5" id="KW-0378">Hydrolase</keyword>